<dbReference type="AlphaFoldDB" id="A0A9W4SZA0"/>
<protein>
    <submittedName>
        <fullName evidence="2">7885_t:CDS:1</fullName>
    </submittedName>
</protein>
<comment type="caution">
    <text evidence="2">The sequence shown here is derived from an EMBL/GenBank/DDBJ whole genome shotgun (WGS) entry which is preliminary data.</text>
</comment>
<proteinExistence type="predicted"/>
<organism evidence="2 3">
    <name type="scientific">Funneliformis geosporum</name>
    <dbReference type="NCBI Taxonomy" id="1117311"/>
    <lineage>
        <taxon>Eukaryota</taxon>
        <taxon>Fungi</taxon>
        <taxon>Fungi incertae sedis</taxon>
        <taxon>Mucoromycota</taxon>
        <taxon>Glomeromycotina</taxon>
        <taxon>Glomeromycetes</taxon>
        <taxon>Glomerales</taxon>
        <taxon>Glomeraceae</taxon>
        <taxon>Funneliformis</taxon>
    </lineage>
</organism>
<evidence type="ECO:0000256" key="1">
    <source>
        <dbReference type="SAM" id="MobiDB-lite"/>
    </source>
</evidence>
<dbReference type="Proteomes" id="UP001153678">
    <property type="component" value="Unassembled WGS sequence"/>
</dbReference>
<reference evidence="2" key="1">
    <citation type="submission" date="2022-08" db="EMBL/GenBank/DDBJ databases">
        <authorList>
            <person name="Kallberg Y."/>
            <person name="Tangrot J."/>
            <person name="Rosling A."/>
        </authorList>
    </citation>
    <scope>NUCLEOTIDE SEQUENCE</scope>
    <source>
        <strain evidence="2">Wild A</strain>
    </source>
</reference>
<evidence type="ECO:0000313" key="3">
    <source>
        <dbReference type="Proteomes" id="UP001153678"/>
    </source>
</evidence>
<feature type="region of interest" description="Disordered" evidence="1">
    <location>
        <begin position="32"/>
        <end position="69"/>
    </location>
</feature>
<dbReference type="OrthoDB" id="2331103at2759"/>
<evidence type="ECO:0000313" key="2">
    <source>
        <dbReference type="EMBL" id="CAI2186210.1"/>
    </source>
</evidence>
<sequence>MNLDPSLGQVSPAYGSRFIFLHHLNLITKCNKKGKRQSSQSKVDQDSRSTSMRDEETVSDEEMNVSSSETPPLRLREITIITPQKSTLYEHTANYLSKHFSLSFNQQCVIMKVNQFHRKFAIGLFLSEKDKFKPSVLATFNSDHLCEYIRTLFSSLTLLTNTLFQLSFSMSSEAFLNRNIGKENTL</sequence>
<dbReference type="EMBL" id="CAMKVN010004043">
    <property type="protein sequence ID" value="CAI2186210.1"/>
    <property type="molecule type" value="Genomic_DNA"/>
</dbReference>
<keyword evidence="3" id="KW-1185">Reference proteome</keyword>
<feature type="compositionally biased region" description="Basic and acidic residues" evidence="1">
    <location>
        <begin position="43"/>
        <end position="56"/>
    </location>
</feature>
<gene>
    <name evidence="2" type="ORF">FWILDA_LOCUS12461</name>
</gene>
<name>A0A9W4SZA0_9GLOM</name>
<accession>A0A9W4SZA0</accession>